<gene>
    <name evidence="2" type="ORF">SMTD_LOCUS12939</name>
</gene>
<protein>
    <submittedName>
        <fullName evidence="2">Uncharacterized protein</fullName>
    </submittedName>
</protein>
<evidence type="ECO:0000313" key="3">
    <source>
        <dbReference type="Proteomes" id="UP000269396"/>
    </source>
</evidence>
<feature type="compositionally biased region" description="Basic and acidic residues" evidence="1">
    <location>
        <begin position="76"/>
        <end position="88"/>
    </location>
</feature>
<evidence type="ECO:0000313" key="2">
    <source>
        <dbReference type="EMBL" id="VDP62277.1"/>
    </source>
</evidence>
<name>A0A183PF01_9TREM</name>
<reference evidence="2 3" key="1">
    <citation type="submission" date="2018-11" db="EMBL/GenBank/DDBJ databases">
        <authorList>
            <consortium name="Pathogen Informatics"/>
        </authorList>
    </citation>
    <scope>NUCLEOTIDE SEQUENCE [LARGE SCALE GENOMIC DNA]</scope>
    <source>
        <strain>Denwood</strain>
        <strain evidence="3">Zambia</strain>
    </source>
</reference>
<dbReference type="AlphaFoldDB" id="A0A183PF01"/>
<proteinExistence type="predicted"/>
<sequence>MKASWKGIKEALRSRCQEVLDRKKHHHKKRISIETLSKIQERKNKKTTTNNSRTRAENVKAQSEYAEVNKQAKKSSRADKQKCAEDLA</sequence>
<organism evidence="2 3">
    <name type="scientific">Schistosoma mattheei</name>
    <dbReference type="NCBI Taxonomy" id="31246"/>
    <lineage>
        <taxon>Eukaryota</taxon>
        <taxon>Metazoa</taxon>
        <taxon>Spiralia</taxon>
        <taxon>Lophotrochozoa</taxon>
        <taxon>Platyhelminthes</taxon>
        <taxon>Trematoda</taxon>
        <taxon>Digenea</taxon>
        <taxon>Strigeidida</taxon>
        <taxon>Schistosomatoidea</taxon>
        <taxon>Schistosomatidae</taxon>
        <taxon>Schistosoma</taxon>
    </lineage>
</organism>
<keyword evidence="3" id="KW-1185">Reference proteome</keyword>
<feature type="region of interest" description="Disordered" evidence="1">
    <location>
        <begin position="19"/>
        <end position="88"/>
    </location>
</feature>
<accession>A0A183PF01</accession>
<dbReference type="EMBL" id="UZAL01032968">
    <property type="protein sequence ID" value="VDP62277.1"/>
    <property type="molecule type" value="Genomic_DNA"/>
</dbReference>
<dbReference type="Proteomes" id="UP000269396">
    <property type="component" value="Unassembled WGS sequence"/>
</dbReference>
<evidence type="ECO:0000256" key="1">
    <source>
        <dbReference type="SAM" id="MobiDB-lite"/>
    </source>
</evidence>